<evidence type="ECO:0008006" key="4">
    <source>
        <dbReference type="Google" id="ProtNLM"/>
    </source>
</evidence>
<dbReference type="EMBL" id="VFOQ01000001">
    <property type="protein sequence ID" value="TQL61797.1"/>
    <property type="molecule type" value="Genomic_DNA"/>
</dbReference>
<dbReference type="PROSITE" id="PS51257">
    <property type="entry name" value="PROKAR_LIPOPROTEIN"/>
    <property type="match status" value="1"/>
</dbReference>
<keyword evidence="3" id="KW-1185">Reference proteome</keyword>
<dbReference type="AlphaFoldDB" id="A0A542ZNB6"/>
<feature type="signal peptide" evidence="1">
    <location>
        <begin position="1"/>
        <end position="28"/>
    </location>
</feature>
<evidence type="ECO:0000256" key="1">
    <source>
        <dbReference type="SAM" id="SignalP"/>
    </source>
</evidence>
<name>A0A542ZNB6_9MICO</name>
<dbReference type="RefSeq" id="WP_185746193.1">
    <property type="nucleotide sequence ID" value="NZ_BAAAKX010000012.1"/>
</dbReference>
<evidence type="ECO:0000313" key="2">
    <source>
        <dbReference type="EMBL" id="TQL61797.1"/>
    </source>
</evidence>
<comment type="caution">
    <text evidence="2">The sequence shown here is derived from an EMBL/GenBank/DDBJ whole genome shotgun (WGS) entry which is preliminary data.</text>
</comment>
<reference evidence="2 3" key="1">
    <citation type="submission" date="2019-06" db="EMBL/GenBank/DDBJ databases">
        <title>Sequencing the genomes of 1000 actinobacteria strains.</title>
        <authorList>
            <person name="Klenk H.-P."/>
        </authorList>
    </citation>
    <scope>NUCLEOTIDE SEQUENCE [LARGE SCALE GENOMIC DNA]</scope>
    <source>
        <strain evidence="2 3">DSM 18082</strain>
    </source>
</reference>
<sequence>MVHRRWGAARPAVLACGALVVVAGCASAAVRPASTAATVSRTTTSPSAEVTITTRCPERPEALTPSMATAAFAAVVRYNERDPGFTPATLRQDRVVPGPDAGPRGEQAAAECGAAVAARTFVVMTTRTDLLPAQSASQGVWFVSRVDGRFVVWQRVH</sequence>
<accession>A0A542ZNB6</accession>
<feature type="chain" id="PRO_5021827397" description="Lipoprotein" evidence="1">
    <location>
        <begin position="29"/>
        <end position="157"/>
    </location>
</feature>
<dbReference type="Proteomes" id="UP000319514">
    <property type="component" value="Unassembled WGS sequence"/>
</dbReference>
<organism evidence="2 3">
    <name type="scientific">Oryzihumus leptocrescens</name>
    <dbReference type="NCBI Taxonomy" id="297536"/>
    <lineage>
        <taxon>Bacteria</taxon>
        <taxon>Bacillati</taxon>
        <taxon>Actinomycetota</taxon>
        <taxon>Actinomycetes</taxon>
        <taxon>Micrococcales</taxon>
        <taxon>Intrasporangiaceae</taxon>
        <taxon>Oryzihumus</taxon>
    </lineage>
</organism>
<evidence type="ECO:0000313" key="3">
    <source>
        <dbReference type="Proteomes" id="UP000319514"/>
    </source>
</evidence>
<protein>
    <recommendedName>
        <fullName evidence="4">Lipoprotein</fullName>
    </recommendedName>
</protein>
<proteinExistence type="predicted"/>
<keyword evidence="1" id="KW-0732">Signal</keyword>
<gene>
    <name evidence="2" type="ORF">FB474_3216</name>
</gene>